<protein>
    <submittedName>
        <fullName evidence="2">Uncharacterized protein</fullName>
    </submittedName>
</protein>
<name>K5VTV3_PHACS</name>
<sequence>MSYMTLKPPPTALPSKGILIAWGGTAASRICADKPPDIHGQRACRPRVLVFRCYPYTVTSLFINYRPR</sequence>
<dbReference type="KEGG" id="pco:PHACADRAFT_265988"/>
<evidence type="ECO:0000313" key="2">
    <source>
        <dbReference type="EMBL" id="EKM50225.1"/>
    </source>
</evidence>
<dbReference type="GeneID" id="18919273"/>
<dbReference type="EMBL" id="JH930651">
    <property type="protein sequence ID" value="EKM48908.1"/>
    <property type="molecule type" value="Genomic_DNA"/>
</dbReference>
<dbReference type="KEGG" id="pco:PHACADRAFT_264837"/>
<organism evidence="2 3">
    <name type="scientific">Phanerochaete carnosa (strain HHB-10118-sp)</name>
    <name type="common">White-rot fungus</name>
    <name type="synonym">Peniophora carnosa</name>
    <dbReference type="NCBI Taxonomy" id="650164"/>
    <lineage>
        <taxon>Eukaryota</taxon>
        <taxon>Fungi</taxon>
        <taxon>Dikarya</taxon>
        <taxon>Basidiomycota</taxon>
        <taxon>Agaricomycotina</taxon>
        <taxon>Agaricomycetes</taxon>
        <taxon>Polyporales</taxon>
        <taxon>Phanerochaetaceae</taxon>
        <taxon>Phanerochaete</taxon>
    </lineage>
</organism>
<dbReference type="RefSeq" id="XP_007401412.1">
    <property type="nucleotide sequence ID" value="XM_007401350.1"/>
</dbReference>
<dbReference type="GeneID" id="18918927"/>
<evidence type="ECO:0000313" key="1">
    <source>
        <dbReference type="EMBL" id="EKM48908.1"/>
    </source>
</evidence>
<accession>K5VTV3</accession>
<proteinExistence type="predicted"/>
<dbReference type="HOGENOM" id="CLU_2794754_0_0_1"/>
<keyword evidence="3" id="KW-1185">Reference proteome</keyword>
<dbReference type="AlphaFoldDB" id="K5VTV3"/>
<dbReference type="InParanoid" id="K5VTV3"/>
<dbReference type="EMBL" id="JH930479">
    <property type="protein sequence ID" value="EKM50225.1"/>
    <property type="molecule type" value="Genomic_DNA"/>
</dbReference>
<dbReference type="RefSeq" id="XP_007402541.1">
    <property type="nucleotide sequence ID" value="XM_007402479.1"/>
</dbReference>
<gene>
    <name evidence="2" type="ORF">PHACADRAFT_264837</name>
    <name evidence="1" type="ORF">PHACADRAFT_265988</name>
</gene>
<dbReference type="Proteomes" id="UP000008370">
    <property type="component" value="Unassembled WGS sequence"/>
</dbReference>
<evidence type="ECO:0000313" key="3">
    <source>
        <dbReference type="Proteomes" id="UP000008370"/>
    </source>
</evidence>
<reference evidence="2 3" key="1">
    <citation type="journal article" date="2012" name="BMC Genomics">
        <title>Comparative genomics of the white-rot fungi, Phanerochaete carnosa and P. chrysosporium, to elucidate the genetic basis of the distinct wood types they colonize.</title>
        <authorList>
            <person name="Suzuki H."/>
            <person name="MacDonald J."/>
            <person name="Syed K."/>
            <person name="Salamov A."/>
            <person name="Hori C."/>
            <person name="Aerts A."/>
            <person name="Henrissat B."/>
            <person name="Wiebenga A."/>
            <person name="vanKuyk P.A."/>
            <person name="Barry K."/>
            <person name="Lindquist E."/>
            <person name="LaButti K."/>
            <person name="Lapidus A."/>
            <person name="Lucas S."/>
            <person name="Coutinho P."/>
            <person name="Gong Y."/>
            <person name="Samejima M."/>
            <person name="Mahadevan R."/>
            <person name="Abou-Zaid M."/>
            <person name="de Vries R.P."/>
            <person name="Igarashi K."/>
            <person name="Yadav J.S."/>
            <person name="Grigoriev I.V."/>
            <person name="Master E.R."/>
        </authorList>
    </citation>
    <scope>NUCLEOTIDE SEQUENCE [LARGE SCALE GENOMIC DNA]</scope>
    <source>
        <strain evidence="2 3">HHB-10118-sp</strain>
    </source>
</reference>